<accession>A0A239MXQ4</accession>
<keyword evidence="3" id="KW-1185">Reference proteome</keyword>
<reference evidence="2 3" key="1">
    <citation type="submission" date="2017-06" db="EMBL/GenBank/DDBJ databases">
        <authorList>
            <person name="Kim H.J."/>
            <person name="Triplett B.A."/>
        </authorList>
    </citation>
    <scope>NUCLEOTIDE SEQUENCE [LARGE SCALE GENOMIC DNA]</scope>
    <source>
        <strain evidence="2 3">CGMCC 4.1858</strain>
    </source>
</reference>
<name>A0A239MXQ4_9ACTN</name>
<dbReference type="PANTHER" id="PTHR33164:SF99">
    <property type="entry name" value="MARR FAMILY REGULATORY PROTEIN"/>
    <property type="match status" value="1"/>
</dbReference>
<dbReference type="GO" id="GO:0006950">
    <property type="term" value="P:response to stress"/>
    <property type="evidence" value="ECO:0007669"/>
    <property type="project" value="TreeGrafter"/>
</dbReference>
<dbReference type="SUPFAM" id="SSF46785">
    <property type="entry name" value="Winged helix' DNA-binding domain"/>
    <property type="match status" value="1"/>
</dbReference>
<feature type="domain" description="HTH marR-type" evidence="1">
    <location>
        <begin position="13"/>
        <end position="149"/>
    </location>
</feature>
<dbReference type="PROSITE" id="PS50995">
    <property type="entry name" value="HTH_MARR_2"/>
    <property type="match status" value="1"/>
</dbReference>
<evidence type="ECO:0000313" key="2">
    <source>
        <dbReference type="EMBL" id="SNT47260.1"/>
    </source>
</evidence>
<dbReference type="Pfam" id="PF12802">
    <property type="entry name" value="MarR_2"/>
    <property type="match status" value="1"/>
</dbReference>
<dbReference type="InterPro" id="IPR036390">
    <property type="entry name" value="WH_DNA-bd_sf"/>
</dbReference>
<dbReference type="InterPro" id="IPR039422">
    <property type="entry name" value="MarR/SlyA-like"/>
</dbReference>
<dbReference type="EMBL" id="FZOF01000028">
    <property type="protein sequence ID" value="SNT47260.1"/>
    <property type="molecule type" value="Genomic_DNA"/>
</dbReference>
<sequence>MAMTADAPLDAEEERFWRALQRVMTALPKALDDDLLKSTGLTLSEYSVLMFLSEAKDRELRMIDLAELTRLSASRISRVVDSLKARGWVAKRRHEVDARGSVATLTQGGLERLEAAYPSLLASARRRVMDHVDSASLASMAVQFESVAEHLG</sequence>
<dbReference type="Proteomes" id="UP000198280">
    <property type="component" value="Unassembled WGS sequence"/>
</dbReference>
<dbReference type="GO" id="GO:0003700">
    <property type="term" value="F:DNA-binding transcription factor activity"/>
    <property type="evidence" value="ECO:0007669"/>
    <property type="project" value="InterPro"/>
</dbReference>
<dbReference type="AlphaFoldDB" id="A0A239MXQ4"/>
<dbReference type="PANTHER" id="PTHR33164">
    <property type="entry name" value="TRANSCRIPTIONAL REGULATOR, MARR FAMILY"/>
    <property type="match status" value="1"/>
</dbReference>
<proteinExistence type="predicted"/>
<protein>
    <submittedName>
        <fullName evidence="2">Transcriptional regulator, MarR family</fullName>
    </submittedName>
</protein>
<dbReference type="InterPro" id="IPR036388">
    <property type="entry name" value="WH-like_DNA-bd_sf"/>
</dbReference>
<dbReference type="InterPro" id="IPR000835">
    <property type="entry name" value="HTH_MarR-typ"/>
</dbReference>
<evidence type="ECO:0000259" key="1">
    <source>
        <dbReference type="PROSITE" id="PS50995"/>
    </source>
</evidence>
<dbReference type="SMART" id="SM00347">
    <property type="entry name" value="HTH_MARR"/>
    <property type="match status" value="1"/>
</dbReference>
<evidence type="ECO:0000313" key="3">
    <source>
        <dbReference type="Proteomes" id="UP000198280"/>
    </source>
</evidence>
<organism evidence="2 3">
    <name type="scientific">Actinacidiphila glaucinigra</name>
    <dbReference type="NCBI Taxonomy" id="235986"/>
    <lineage>
        <taxon>Bacteria</taxon>
        <taxon>Bacillati</taxon>
        <taxon>Actinomycetota</taxon>
        <taxon>Actinomycetes</taxon>
        <taxon>Kitasatosporales</taxon>
        <taxon>Streptomycetaceae</taxon>
        <taxon>Actinacidiphila</taxon>
    </lineage>
</organism>
<gene>
    <name evidence="2" type="ORF">SAMN05216252_128116</name>
</gene>
<dbReference type="Gene3D" id="1.10.10.10">
    <property type="entry name" value="Winged helix-like DNA-binding domain superfamily/Winged helix DNA-binding domain"/>
    <property type="match status" value="1"/>
</dbReference>